<dbReference type="AlphaFoldDB" id="A0AAW2H4V1"/>
<name>A0AAW2H4V1_9HYME</name>
<accession>A0AAW2H4V1</accession>
<sequence length="197" mass="22085">MNLPNALSIPKSLTIPNSPNSLNIPGNISVANNLNVPPTATSQSSPCHHTLSYPHHQQNLHSHSSGQSLSSLQNQQSSSLLQQSPYTSIHTQQSPQPQTSRFPPFPFLGITSYRSLQQKNTFGELANGQSFEFFYDSADSVAQTSCYESIILRKELCSDGFCISFWQRKIHNEKVLVYHIHIHAHLHSLMCCRRREG</sequence>
<feature type="compositionally biased region" description="Polar residues" evidence="1">
    <location>
        <begin position="35"/>
        <end position="47"/>
    </location>
</feature>
<keyword evidence="3" id="KW-1185">Reference proteome</keyword>
<proteinExistence type="predicted"/>
<reference evidence="2 3" key="1">
    <citation type="submission" date="2023-03" db="EMBL/GenBank/DDBJ databases">
        <title>High recombination rates correlate with genetic variation in Cardiocondyla obscurior ants.</title>
        <authorList>
            <person name="Errbii M."/>
        </authorList>
    </citation>
    <scope>NUCLEOTIDE SEQUENCE [LARGE SCALE GENOMIC DNA]</scope>
    <source>
        <strain evidence="2">Alpha-2009</strain>
        <tissue evidence="2">Whole body</tissue>
    </source>
</reference>
<evidence type="ECO:0000313" key="2">
    <source>
        <dbReference type="EMBL" id="KAL0134371.1"/>
    </source>
</evidence>
<protein>
    <submittedName>
        <fullName evidence="2">Uncharacterized protein</fullName>
    </submittedName>
</protein>
<comment type="caution">
    <text evidence="2">The sequence shown here is derived from an EMBL/GenBank/DDBJ whole genome shotgun (WGS) entry which is preliminary data.</text>
</comment>
<dbReference type="Proteomes" id="UP001430953">
    <property type="component" value="Unassembled WGS sequence"/>
</dbReference>
<feature type="compositionally biased region" description="Polar residues" evidence="1">
    <location>
        <begin position="85"/>
        <end position="101"/>
    </location>
</feature>
<feature type="compositionally biased region" description="Low complexity" evidence="1">
    <location>
        <begin position="55"/>
        <end position="74"/>
    </location>
</feature>
<evidence type="ECO:0000256" key="1">
    <source>
        <dbReference type="SAM" id="MobiDB-lite"/>
    </source>
</evidence>
<feature type="region of interest" description="Disordered" evidence="1">
    <location>
        <begin position="82"/>
        <end position="101"/>
    </location>
</feature>
<gene>
    <name evidence="2" type="ORF">PUN28_001276</name>
</gene>
<feature type="region of interest" description="Disordered" evidence="1">
    <location>
        <begin position="35"/>
        <end position="74"/>
    </location>
</feature>
<organism evidence="2 3">
    <name type="scientific">Cardiocondyla obscurior</name>
    <dbReference type="NCBI Taxonomy" id="286306"/>
    <lineage>
        <taxon>Eukaryota</taxon>
        <taxon>Metazoa</taxon>
        <taxon>Ecdysozoa</taxon>
        <taxon>Arthropoda</taxon>
        <taxon>Hexapoda</taxon>
        <taxon>Insecta</taxon>
        <taxon>Pterygota</taxon>
        <taxon>Neoptera</taxon>
        <taxon>Endopterygota</taxon>
        <taxon>Hymenoptera</taxon>
        <taxon>Apocrita</taxon>
        <taxon>Aculeata</taxon>
        <taxon>Formicoidea</taxon>
        <taxon>Formicidae</taxon>
        <taxon>Myrmicinae</taxon>
        <taxon>Cardiocondyla</taxon>
    </lineage>
</organism>
<dbReference type="EMBL" id="JADYXP020000001">
    <property type="protein sequence ID" value="KAL0134371.1"/>
    <property type="molecule type" value="Genomic_DNA"/>
</dbReference>
<evidence type="ECO:0000313" key="3">
    <source>
        <dbReference type="Proteomes" id="UP001430953"/>
    </source>
</evidence>